<sequence length="93" mass="10775">MDISWKQDPRLEDISPEKLTLLTQFAEQIERTDKNHLMEAFMTVNLEAQEKGLQFNDQETALLVSILSSNMSPKDRKRLELLKMIAKKMAGPR</sequence>
<reference evidence="1 2" key="1">
    <citation type="submission" date="2019-08" db="EMBL/GenBank/DDBJ databases">
        <title>In-depth cultivation of the pig gut microbiome towards novel bacterial diversity and tailored functional studies.</title>
        <authorList>
            <person name="Wylensek D."/>
            <person name="Hitch T.C.A."/>
            <person name="Clavel T."/>
        </authorList>
    </citation>
    <scope>NUCLEOTIDE SEQUENCE [LARGE SCALE GENOMIC DNA]</scope>
    <source>
        <strain evidence="1 2">WCA-389-WT-23D1</strain>
    </source>
</reference>
<gene>
    <name evidence="1" type="ORF">FYJ39_13705</name>
</gene>
<dbReference type="AlphaFoldDB" id="A0A7X2NMJ6"/>
<evidence type="ECO:0000313" key="2">
    <source>
        <dbReference type="Proteomes" id="UP000429958"/>
    </source>
</evidence>
<proteinExistence type="predicted"/>
<protein>
    <submittedName>
        <fullName evidence="1">Uncharacterized protein</fullName>
    </submittedName>
</protein>
<accession>A0A7X2NMJ6</accession>
<dbReference type="Proteomes" id="UP000429958">
    <property type="component" value="Unassembled WGS sequence"/>
</dbReference>
<dbReference type="RefSeq" id="WP_154473048.1">
    <property type="nucleotide sequence ID" value="NZ_DBEWUL010000036.1"/>
</dbReference>
<evidence type="ECO:0000313" key="1">
    <source>
        <dbReference type="EMBL" id="MSS37602.1"/>
    </source>
</evidence>
<organism evidence="1 2">
    <name type="scientific">Clostridium porci</name>
    <dbReference type="NCBI Taxonomy" id="2605778"/>
    <lineage>
        <taxon>Bacteria</taxon>
        <taxon>Bacillati</taxon>
        <taxon>Bacillota</taxon>
        <taxon>Clostridia</taxon>
        <taxon>Eubacteriales</taxon>
        <taxon>Clostridiaceae</taxon>
        <taxon>Clostridium</taxon>
    </lineage>
</organism>
<dbReference type="EMBL" id="VUMD01000012">
    <property type="protein sequence ID" value="MSS37602.1"/>
    <property type="molecule type" value="Genomic_DNA"/>
</dbReference>
<keyword evidence="2" id="KW-1185">Reference proteome</keyword>
<comment type="caution">
    <text evidence="1">The sequence shown here is derived from an EMBL/GenBank/DDBJ whole genome shotgun (WGS) entry which is preliminary data.</text>
</comment>
<name>A0A7X2NMJ6_9CLOT</name>